<sequence>MIRYALVCESDHEFDGWFASSETFDAQVAARDILCPHCGSGDVRKALMAPSLGKGTKKGLKIPDASTPADMAQKMSMMMLALKKHVEENCDYVGDKFAEEARRIHYGETEHRDIYGEATLDEARELVEEGVEVAPLPVLPPRQAN</sequence>
<dbReference type="EMBL" id="CP000774">
    <property type="protein sequence ID" value="ABS63358.1"/>
    <property type="molecule type" value="Genomic_DNA"/>
</dbReference>
<proteinExistence type="predicted"/>
<reference evidence="1 2" key="1">
    <citation type="journal article" date="2011" name="Stand. Genomic Sci.">
        <title>Complete genome sequence of Parvibaculum lavamentivorans type strain (DS-1(T)).</title>
        <authorList>
            <person name="Schleheck D."/>
            <person name="Weiss M."/>
            <person name="Pitluck S."/>
            <person name="Bruce D."/>
            <person name="Land M.L."/>
            <person name="Han S."/>
            <person name="Saunders E."/>
            <person name="Tapia R."/>
            <person name="Detter C."/>
            <person name="Brettin T."/>
            <person name="Han J."/>
            <person name="Woyke T."/>
            <person name="Goodwin L."/>
            <person name="Pennacchio L."/>
            <person name="Nolan M."/>
            <person name="Cook A.M."/>
            <person name="Kjelleberg S."/>
            <person name="Thomas T."/>
        </authorList>
    </citation>
    <scope>NUCLEOTIDE SEQUENCE [LARGE SCALE GENOMIC DNA]</scope>
    <source>
        <strain evidence="2">DS-1 / DSM 13023 / NCIMB 13966</strain>
    </source>
</reference>
<dbReference type="Proteomes" id="UP000006377">
    <property type="component" value="Chromosome"/>
</dbReference>
<dbReference type="RefSeq" id="WP_012110651.1">
    <property type="nucleotide sequence ID" value="NC_009719.1"/>
</dbReference>
<dbReference type="Pfam" id="PF06676">
    <property type="entry name" value="DUF1178"/>
    <property type="match status" value="1"/>
</dbReference>
<dbReference type="PIRSF" id="PIRSF032131">
    <property type="entry name" value="UCP032131"/>
    <property type="match status" value="1"/>
</dbReference>
<keyword evidence="2" id="KW-1185">Reference proteome</keyword>
<evidence type="ECO:0000313" key="1">
    <source>
        <dbReference type="EMBL" id="ABS63358.1"/>
    </source>
</evidence>
<accession>A7HTX5</accession>
<name>A7HTX5_PARL1</name>
<dbReference type="InterPro" id="IPR009562">
    <property type="entry name" value="DUF1178"/>
</dbReference>
<dbReference type="STRING" id="402881.Plav_1739"/>
<dbReference type="OrthoDB" id="9799894at2"/>
<gene>
    <name evidence="1" type="ordered locus">Plav_1739</name>
</gene>
<protein>
    <submittedName>
        <fullName evidence="1">Uncharacterized protein</fullName>
    </submittedName>
</protein>
<dbReference type="eggNOG" id="COG5319">
    <property type="taxonomic scope" value="Bacteria"/>
</dbReference>
<dbReference type="KEGG" id="pla:Plav_1739"/>
<dbReference type="AlphaFoldDB" id="A7HTX5"/>
<organism evidence="1 2">
    <name type="scientific">Parvibaculum lavamentivorans (strain DS-1 / DSM 13023 / NCIMB 13966)</name>
    <dbReference type="NCBI Taxonomy" id="402881"/>
    <lineage>
        <taxon>Bacteria</taxon>
        <taxon>Pseudomonadati</taxon>
        <taxon>Pseudomonadota</taxon>
        <taxon>Alphaproteobacteria</taxon>
        <taxon>Hyphomicrobiales</taxon>
        <taxon>Parvibaculaceae</taxon>
        <taxon>Parvibaculum</taxon>
    </lineage>
</organism>
<dbReference type="HOGENOM" id="CLU_112041_1_0_5"/>
<evidence type="ECO:0000313" key="2">
    <source>
        <dbReference type="Proteomes" id="UP000006377"/>
    </source>
</evidence>